<dbReference type="Gene3D" id="3.40.50.300">
    <property type="entry name" value="P-loop containing nucleotide triphosphate hydrolases"/>
    <property type="match status" value="1"/>
</dbReference>
<dbReference type="GO" id="GO:0016887">
    <property type="term" value="F:ATP hydrolysis activity"/>
    <property type="evidence" value="ECO:0007669"/>
    <property type="project" value="InterPro"/>
</dbReference>
<dbReference type="PANTHER" id="PTHR42711">
    <property type="entry name" value="ABC TRANSPORTER ATP-BINDING PROTEIN"/>
    <property type="match status" value="1"/>
</dbReference>
<gene>
    <name evidence="6" type="ORF">MNBD_ACTINO02-2572</name>
</gene>
<evidence type="ECO:0000259" key="5">
    <source>
        <dbReference type="PROSITE" id="PS50893"/>
    </source>
</evidence>
<dbReference type="InterPro" id="IPR003593">
    <property type="entry name" value="AAA+_ATPase"/>
</dbReference>
<protein>
    <recommendedName>
        <fullName evidence="5">ABC transporter domain-containing protein</fullName>
    </recommendedName>
</protein>
<proteinExistence type="inferred from homology"/>
<dbReference type="SMART" id="SM00382">
    <property type="entry name" value="AAA"/>
    <property type="match status" value="1"/>
</dbReference>
<evidence type="ECO:0000256" key="3">
    <source>
        <dbReference type="ARBA" id="ARBA00022741"/>
    </source>
</evidence>
<name>A0A3B0SSP5_9ZZZZ</name>
<dbReference type="PANTHER" id="PTHR42711:SF5">
    <property type="entry name" value="ABC TRANSPORTER ATP-BINDING PROTEIN NATA"/>
    <property type="match status" value="1"/>
</dbReference>
<dbReference type="AlphaFoldDB" id="A0A3B0SSP5"/>
<dbReference type="PROSITE" id="PS50893">
    <property type="entry name" value="ABC_TRANSPORTER_2"/>
    <property type="match status" value="1"/>
</dbReference>
<sequence length="199" mass="21830">MAWRFLVEDLRKTYDEGKTWANDGISLSVESGEVFGLLGPNGAGKSTLVKQVIGLLLPSSGSITLGDVDLVADPDYARQLCSYLPQAPMPITAFKVREAIDIAGMIRGGSRPEVQKRRDQLIEILQLEEWRDTLGTNLSGGVKRLVGFAMAVVEPAPIVILDEPTNDVDPLRRRLLWQVIRDLGERGSGVILVTHNVLE</sequence>
<comment type="similarity">
    <text evidence="1">Belongs to the ABC transporter superfamily.</text>
</comment>
<dbReference type="InterPro" id="IPR027417">
    <property type="entry name" value="P-loop_NTPase"/>
</dbReference>
<evidence type="ECO:0000256" key="1">
    <source>
        <dbReference type="ARBA" id="ARBA00005417"/>
    </source>
</evidence>
<dbReference type="Pfam" id="PF00005">
    <property type="entry name" value="ABC_tran"/>
    <property type="match status" value="1"/>
</dbReference>
<feature type="non-terminal residue" evidence="6">
    <location>
        <position position="199"/>
    </location>
</feature>
<keyword evidence="4" id="KW-0067">ATP-binding</keyword>
<organism evidence="6">
    <name type="scientific">hydrothermal vent metagenome</name>
    <dbReference type="NCBI Taxonomy" id="652676"/>
    <lineage>
        <taxon>unclassified sequences</taxon>
        <taxon>metagenomes</taxon>
        <taxon>ecological metagenomes</taxon>
    </lineage>
</organism>
<evidence type="ECO:0000313" key="6">
    <source>
        <dbReference type="EMBL" id="VAW09381.1"/>
    </source>
</evidence>
<evidence type="ECO:0000256" key="4">
    <source>
        <dbReference type="ARBA" id="ARBA00022840"/>
    </source>
</evidence>
<dbReference type="SUPFAM" id="SSF52540">
    <property type="entry name" value="P-loop containing nucleoside triphosphate hydrolases"/>
    <property type="match status" value="1"/>
</dbReference>
<dbReference type="EMBL" id="UOEK01000567">
    <property type="protein sequence ID" value="VAW09381.1"/>
    <property type="molecule type" value="Genomic_DNA"/>
</dbReference>
<dbReference type="GO" id="GO:0005524">
    <property type="term" value="F:ATP binding"/>
    <property type="evidence" value="ECO:0007669"/>
    <property type="project" value="UniProtKB-KW"/>
</dbReference>
<accession>A0A3B0SSP5</accession>
<dbReference type="InterPro" id="IPR050763">
    <property type="entry name" value="ABC_transporter_ATP-binding"/>
</dbReference>
<reference evidence="6" key="1">
    <citation type="submission" date="2018-06" db="EMBL/GenBank/DDBJ databases">
        <authorList>
            <person name="Zhirakovskaya E."/>
        </authorList>
    </citation>
    <scope>NUCLEOTIDE SEQUENCE</scope>
</reference>
<dbReference type="InterPro" id="IPR003439">
    <property type="entry name" value="ABC_transporter-like_ATP-bd"/>
</dbReference>
<feature type="domain" description="ABC transporter" evidence="5">
    <location>
        <begin position="5"/>
        <end position="197"/>
    </location>
</feature>
<evidence type="ECO:0000256" key="2">
    <source>
        <dbReference type="ARBA" id="ARBA00022448"/>
    </source>
</evidence>
<keyword evidence="2" id="KW-0813">Transport</keyword>
<keyword evidence="3" id="KW-0547">Nucleotide-binding</keyword>